<name>A0A2X3JCX5_9ENTR</name>
<evidence type="ECO:0000313" key="2">
    <source>
        <dbReference type="Proteomes" id="UP000251197"/>
    </source>
</evidence>
<protein>
    <recommendedName>
        <fullName evidence="3">ATP-dependent transcriptional activator malT</fullName>
    </recommendedName>
</protein>
<evidence type="ECO:0008006" key="3">
    <source>
        <dbReference type="Google" id="ProtNLM"/>
    </source>
</evidence>
<proteinExistence type="predicted"/>
<gene>
    <name evidence="1" type="ORF">NCTC12120_06926</name>
</gene>
<accession>A0A2X3JCX5</accession>
<dbReference type="AlphaFoldDB" id="A0A2X3JCX5"/>
<dbReference type="Proteomes" id="UP000251197">
    <property type="component" value="Unassembled WGS sequence"/>
</dbReference>
<dbReference type="EMBL" id="UAVU01000011">
    <property type="protein sequence ID" value="SQC93811.1"/>
    <property type="molecule type" value="Genomic_DNA"/>
</dbReference>
<sequence length="106" mass="11794">MLARLQANGFDPAYSLFLSDFAVALAQKGQPEAAEALIADRLSPLGVNQSLWNLPELMRVQAQIRYADKPQHALEYSLALQAALLLAQTQTAKGWMQRIETDLRQL</sequence>
<evidence type="ECO:0000313" key="1">
    <source>
        <dbReference type="EMBL" id="SQC93811.1"/>
    </source>
</evidence>
<reference evidence="1 2" key="1">
    <citation type="submission" date="2018-06" db="EMBL/GenBank/DDBJ databases">
        <authorList>
            <consortium name="Pathogen Informatics"/>
            <person name="Doyle S."/>
        </authorList>
    </citation>
    <scope>NUCLEOTIDE SEQUENCE [LARGE SCALE GENOMIC DNA]</scope>
    <source>
        <strain evidence="1 2">NCTC12120</strain>
    </source>
</reference>
<organism evidence="1 2">
    <name type="scientific">Cedecea neteri</name>
    <dbReference type="NCBI Taxonomy" id="158822"/>
    <lineage>
        <taxon>Bacteria</taxon>
        <taxon>Pseudomonadati</taxon>
        <taxon>Pseudomonadota</taxon>
        <taxon>Gammaproteobacteria</taxon>
        <taxon>Enterobacterales</taxon>
        <taxon>Enterobacteriaceae</taxon>
        <taxon>Cedecea</taxon>
    </lineage>
</organism>